<feature type="non-terminal residue" evidence="1">
    <location>
        <position position="1"/>
    </location>
</feature>
<name>X0Y387_9ZZZZ</name>
<dbReference type="EMBL" id="BARS01053827">
    <property type="protein sequence ID" value="GAG43178.1"/>
    <property type="molecule type" value="Genomic_DNA"/>
</dbReference>
<sequence>QKYRDFKGIPVIYFSQLLALALGLGREVCHFELNYQDPQPLLESKGLL</sequence>
<accession>X0Y387</accession>
<organism evidence="1">
    <name type="scientific">marine sediment metagenome</name>
    <dbReference type="NCBI Taxonomy" id="412755"/>
    <lineage>
        <taxon>unclassified sequences</taxon>
        <taxon>metagenomes</taxon>
        <taxon>ecological metagenomes</taxon>
    </lineage>
</organism>
<gene>
    <name evidence="1" type="ORF">S01H1_79795</name>
</gene>
<evidence type="ECO:0000313" key="1">
    <source>
        <dbReference type="EMBL" id="GAG43178.1"/>
    </source>
</evidence>
<proteinExistence type="predicted"/>
<comment type="caution">
    <text evidence="1">The sequence shown here is derived from an EMBL/GenBank/DDBJ whole genome shotgun (WGS) entry which is preliminary data.</text>
</comment>
<dbReference type="AlphaFoldDB" id="X0Y387"/>
<protein>
    <submittedName>
        <fullName evidence="1">Uncharacterized protein</fullName>
    </submittedName>
</protein>
<reference evidence="1" key="1">
    <citation type="journal article" date="2014" name="Front. Microbiol.">
        <title>High frequency of phylogenetically diverse reductive dehalogenase-homologous genes in deep subseafloor sedimentary metagenomes.</title>
        <authorList>
            <person name="Kawai M."/>
            <person name="Futagami T."/>
            <person name="Toyoda A."/>
            <person name="Takaki Y."/>
            <person name="Nishi S."/>
            <person name="Hori S."/>
            <person name="Arai W."/>
            <person name="Tsubouchi T."/>
            <person name="Morono Y."/>
            <person name="Uchiyama I."/>
            <person name="Ito T."/>
            <person name="Fujiyama A."/>
            <person name="Inagaki F."/>
            <person name="Takami H."/>
        </authorList>
    </citation>
    <scope>NUCLEOTIDE SEQUENCE</scope>
    <source>
        <strain evidence="1">Expedition CK06-06</strain>
    </source>
</reference>